<organism evidence="3 4">
    <name type="scientific">Diacronema lutheri</name>
    <name type="common">Unicellular marine alga</name>
    <name type="synonym">Monochrysis lutheri</name>
    <dbReference type="NCBI Taxonomy" id="2081491"/>
    <lineage>
        <taxon>Eukaryota</taxon>
        <taxon>Haptista</taxon>
        <taxon>Haptophyta</taxon>
        <taxon>Pavlovophyceae</taxon>
        <taxon>Pavlovales</taxon>
        <taxon>Pavlovaceae</taxon>
        <taxon>Diacronema</taxon>
    </lineage>
</organism>
<evidence type="ECO:0000313" key="3">
    <source>
        <dbReference type="EMBL" id="KAG8469250.1"/>
    </source>
</evidence>
<feature type="chain" id="PRO_5035310893" evidence="2">
    <location>
        <begin position="18"/>
        <end position="431"/>
    </location>
</feature>
<dbReference type="Proteomes" id="UP000751190">
    <property type="component" value="Unassembled WGS sequence"/>
</dbReference>
<keyword evidence="4" id="KW-1185">Reference proteome</keyword>
<gene>
    <name evidence="3" type="ORF">KFE25_007768</name>
</gene>
<name>A0A8J6CGL6_DIALT</name>
<dbReference type="Gene3D" id="3.90.550.20">
    <property type="match status" value="1"/>
</dbReference>
<dbReference type="AlphaFoldDB" id="A0A8J6CGL6"/>
<proteinExistence type="predicted"/>
<feature type="region of interest" description="Disordered" evidence="1">
    <location>
        <begin position="333"/>
        <end position="365"/>
    </location>
</feature>
<dbReference type="PANTHER" id="PTHR46830">
    <property type="entry name" value="TRANSFERASE, PUTATIVE-RELATED"/>
    <property type="match status" value="1"/>
</dbReference>
<dbReference type="EMBL" id="JAGTXO010000003">
    <property type="protein sequence ID" value="KAG8469250.1"/>
    <property type="molecule type" value="Genomic_DNA"/>
</dbReference>
<evidence type="ECO:0000313" key="4">
    <source>
        <dbReference type="Proteomes" id="UP000751190"/>
    </source>
</evidence>
<dbReference type="InterPro" id="IPR029044">
    <property type="entry name" value="Nucleotide-diphossugar_trans"/>
</dbReference>
<protein>
    <submittedName>
        <fullName evidence="3">Uncharacterized protein</fullName>
    </submittedName>
</protein>
<reference evidence="3" key="1">
    <citation type="submission" date="2021-05" db="EMBL/GenBank/DDBJ databases">
        <title>The genome of the haptophyte Pavlova lutheri (Diacronema luteri, Pavlovales) - a model for lipid biosynthesis in eukaryotic algae.</title>
        <authorList>
            <person name="Hulatt C.J."/>
            <person name="Posewitz M.C."/>
        </authorList>
    </citation>
    <scope>NUCLEOTIDE SEQUENCE</scope>
    <source>
        <strain evidence="3">NIVA-4/92</strain>
    </source>
</reference>
<sequence length="431" mass="47234">MALVLQLVLAAVLPDDACLPAANSRAAAPPIPNAVHQPWLGGADLRWEQVLAMASVRYVMRPEHFTLYYDVRPRDTPAWRCACALADACVRTPSRATIFGQRVAYAQHRSDLMRLDLLEAHGGVYVDHDSFVLRPLDGLRACSAGVIGGLEHFSREEVKFNNGVLLAAANASFLRVWRESYRDYRPNEWDWNSCRVPAALWRASPGLALALPTIAPLPRFAERAAYDAHLAWAHVVHATGLLNAPWRQADMRAYGVMRAIAARILAAVHGGRASGDARRCAEVALSVNYLLTPSASSGHSRTDETSREIFAASQSPGRSLETFATAYAMHPTTAEHQQQPLGSRRSTDASVASTRPDSPTHRGAPSVNVWRVEKEHAFRKCSAREATTYVKRTSKGDEAPLVPRVFLRAQELGASPRAHDLLSKACALLVM</sequence>
<evidence type="ECO:0000256" key="1">
    <source>
        <dbReference type="SAM" id="MobiDB-lite"/>
    </source>
</evidence>
<keyword evidence="2" id="KW-0732">Signal</keyword>
<dbReference type="Pfam" id="PF04488">
    <property type="entry name" value="Gly_transf_sug"/>
    <property type="match status" value="1"/>
</dbReference>
<feature type="compositionally biased region" description="Polar residues" evidence="1">
    <location>
        <begin position="348"/>
        <end position="357"/>
    </location>
</feature>
<comment type="caution">
    <text evidence="3">The sequence shown here is derived from an EMBL/GenBank/DDBJ whole genome shotgun (WGS) entry which is preliminary data.</text>
</comment>
<evidence type="ECO:0000256" key="2">
    <source>
        <dbReference type="SAM" id="SignalP"/>
    </source>
</evidence>
<dbReference type="SUPFAM" id="SSF53448">
    <property type="entry name" value="Nucleotide-diphospho-sugar transferases"/>
    <property type="match status" value="1"/>
</dbReference>
<dbReference type="InterPro" id="IPR007577">
    <property type="entry name" value="GlycoTrfase_DXD_sugar-bd_CS"/>
</dbReference>
<feature type="signal peptide" evidence="2">
    <location>
        <begin position="1"/>
        <end position="17"/>
    </location>
</feature>
<dbReference type="PANTHER" id="PTHR46830:SF1">
    <property type="entry name" value="ALPHA-1,4-N-ACETYLGLUCOSAMINYLTRANSFERASE"/>
    <property type="match status" value="1"/>
</dbReference>
<dbReference type="OrthoDB" id="6150660at2759"/>
<accession>A0A8J6CGL6</accession>